<feature type="DNA-binding region" description="H-T-H motif" evidence="4">
    <location>
        <begin position="39"/>
        <end position="58"/>
    </location>
</feature>
<dbReference type="InterPro" id="IPR050109">
    <property type="entry name" value="HTH-type_TetR-like_transc_reg"/>
</dbReference>
<comment type="caution">
    <text evidence="6">The sequence shown here is derived from an EMBL/GenBank/DDBJ whole genome shotgun (WGS) entry which is preliminary data.</text>
</comment>
<evidence type="ECO:0000313" key="6">
    <source>
        <dbReference type="EMBL" id="PRY42526.1"/>
    </source>
</evidence>
<dbReference type="GO" id="GO:0000976">
    <property type="term" value="F:transcription cis-regulatory region binding"/>
    <property type="evidence" value="ECO:0007669"/>
    <property type="project" value="TreeGrafter"/>
</dbReference>
<dbReference type="Proteomes" id="UP000239494">
    <property type="component" value="Unassembled WGS sequence"/>
</dbReference>
<evidence type="ECO:0000313" key="7">
    <source>
        <dbReference type="Proteomes" id="UP000239494"/>
    </source>
</evidence>
<keyword evidence="2 4" id="KW-0238">DNA-binding</keyword>
<organism evidence="6 7">
    <name type="scientific">Umezawaea tangerina</name>
    <dbReference type="NCBI Taxonomy" id="84725"/>
    <lineage>
        <taxon>Bacteria</taxon>
        <taxon>Bacillati</taxon>
        <taxon>Actinomycetota</taxon>
        <taxon>Actinomycetes</taxon>
        <taxon>Pseudonocardiales</taxon>
        <taxon>Pseudonocardiaceae</taxon>
        <taxon>Umezawaea</taxon>
    </lineage>
</organism>
<evidence type="ECO:0000256" key="3">
    <source>
        <dbReference type="ARBA" id="ARBA00023163"/>
    </source>
</evidence>
<dbReference type="InterPro" id="IPR001647">
    <property type="entry name" value="HTH_TetR"/>
</dbReference>
<dbReference type="PROSITE" id="PS01081">
    <property type="entry name" value="HTH_TETR_1"/>
    <property type="match status" value="1"/>
</dbReference>
<dbReference type="InterPro" id="IPR009057">
    <property type="entry name" value="Homeodomain-like_sf"/>
</dbReference>
<keyword evidence="7" id="KW-1185">Reference proteome</keyword>
<dbReference type="PANTHER" id="PTHR30055:SF234">
    <property type="entry name" value="HTH-TYPE TRANSCRIPTIONAL REGULATOR BETI"/>
    <property type="match status" value="1"/>
</dbReference>
<keyword evidence="3" id="KW-0804">Transcription</keyword>
<gene>
    <name evidence="6" type="ORF">CLV43_104360</name>
</gene>
<dbReference type="EMBL" id="PVTF01000004">
    <property type="protein sequence ID" value="PRY42526.1"/>
    <property type="molecule type" value="Genomic_DNA"/>
</dbReference>
<dbReference type="InterPro" id="IPR036271">
    <property type="entry name" value="Tet_transcr_reg_TetR-rel_C_sf"/>
</dbReference>
<proteinExistence type="predicted"/>
<sequence>MSDAVPQTRARGRGGAETRDRLIDSAIGTLRSHGIAGTSARTIATAAGVNQALIFYHFGGMDALLAEACRRTTERRVAQYRDRFATVGSLRELLVAGREIHATERAEGNVAVLAQLLAAGQTDPVLGKVTADGLALWVTEIEAVLSRLLRDSPLADLVDPPSLSRALSAAFIGLELYEGVDPEGGGSALEALDQLGALVEVVEELGPLARRALRSRIRKAGGQP</sequence>
<evidence type="ECO:0000256" key="4">
    <source>
        <dbReference type="PROSITE-ProRule" id="PRU00335"/>
    </source>
</evidence>
<evidence type="ECO:0000256" key="2">
    <source>
        <dbReference type="ARBA" id="ARBA00023125"/>
    </source>
</evidence>
<dbReference type="SUPFAM" id="SSF46689">
    <property type="entry name" value="Homeodomain-like"/>
    <property type="match status" value="1"/>
</dbReference>
<evidence type="ECO:0000259" key="5">
    <source>
        <dbReference type="PROSITE" id="PS50977"/>
    </source>
</evidence>
<reference evidence="6 7" key="1">
    <citation type="submission" date="2018-03" db="EMBL/GenBank/DDBJ databases">
        <title>Genomic Encyclopedia of Archaeal and Bacterial Type Strains, Phase II (KMG-II): from individual species to whole genera.</title>
        <authorList>
            <person name="Goeker M."/>
        </authorList>
    </citation>
    <scope>NUCLEOTIDE SEQUENCE [LARGE SCALE GENOMIC DNA]</scope>
    <source>
        <strain evidence="6 7">DSM 44720</strain>
    </source>
</reference>
<dbReference type="RefSeq" id="WP_106187921.1">
    <property type="nucleotide sequence ID" value="NZ_PVTF01000004.1"/>
</dbReference>
<protein>
    <submittedName>
        <fullName evidence="6">TetR family transcriptional regulator</fullName>
    </submittedName>
</protein>
<dbReference type="OrthoDB" id="3474596at2"/>
<evidence type="ECO:0000256" key="1">
    <source>
        <dbReference type="ARBA" id="ARBA00023015"/>
    </source>
</evidence>
<dbReference type="PROSITE" id="PS50977">
    <property type="entry name" value="HTH_TETR_2"/>
    <property type="match status" value="1"/>
</dbReference>
<dbReference type="PRINTS" id="PR00455">
    <property type="entry name" value="HTHTETR"/>
</dbReference>
<dbReference type="PANTHER" id="PTHR30055">
    <property type="entry name" value="HTH-TYPE TRANSCRIPTIONAL REGULATOR RUTR"/>
    <property type="match status" value="1"/>
</dbReference>
<dbReference type="AlphaFoldDB" id="A0A2T0TA34"/>
<keyword evidence="1" id="KW-0805">Transcription regulation</keyword>
<dbReference type="SUPFAM" id="SSF48498">
    <property type="entry name" value="Tetracyclin repressor-like, C-terminal domain"/>
    <property type="match status" value="1"/>
</dbReference>
<dbReference type="InterPro" id="IPR023772">
    <property type="entry name" value="DNA-bd_HTH_TetR-type_CS"/>
</dbReference>
<dbReference type="Gene3D" id="1.10.357.10">
    <property type="entry name" value="Tetracycline Repressor, domain 2"/>
    <property type="match status" value="1"/>
</dbReference>
<accession>A0A2T0TA34</accession>
<feature type="domain" description="HTH tetR-type" evidence="5">
    <location>
        <begin position="16"/>
        <end position="76"/>
    </location>
</feature>
<dbReference type="Pfam" id="PF00440">
    <property type="entry name" value="TetR_N"/>
    <property type="match status" value="1"/>
</dbReference>
<name>A0A2T0TA34_9PSEU</name>
<dbReference type="GO" id="GO:0003700">
    <property type="term" value="F:DNA-binding transcription factor activity"/>
    <property type="evidence" value="ECO:0007669"/>
    <property type="project" value="TreeGrafter"/>
</dbReference>